<dbReference type="Proteomes" id="UP000198742">
    <property type="component" value="Unassembled WGS sequence"/>
</dbReference>
<name>A0A1H4RNK7_9ACTN</name>
<protein>
    <recommendedName>
        <fullName evidence="3">Roadblock/LAMTOR2 domain-containing protein</fullName>
    </recommendedName>
</protein>
<organism evidence="1 2">
    <name type="scientific">Nocardioides exalbidus</name>
    <dbReference type="NCBI Taxonomy" id="402596"/>
    <lineage>
        <taxon>Bacteria</taxon>
        <taxon>Bacillati</taxon>
        <taxon>Actinomycetota</taxon>
        <taxon>Actinomycetes</taxon>
        <taxon>Propionibacteriales</taxon>
        <taxon>Nocardioidaceae</taxon>
        <taxon>Nocardioides</taxon>
    </lineage>
</organism>
<reference evidence="2" key="1">
    <citation type="submission" date="2016-10" db="EMBL/GenBank/DDBJ databases">
        <authorList>
            <person name="Varghese N."/>
            <person name="Submissions S."/>
        </authorList>
    </citation>
    <scope>NUCLEOTIDE SEQUENCE [LARGE SCALE GENOMIC DNA]</scope>
    <source>
        <strain evidence="2">DSM 22017</strain>
    </source>
</reference>
<dbReference type="STRING" id="402596.SAMN04489844_2101"/>
<gene>
    <name evidence="1" type="ORF">SAMN04489844_2101</name>
</gene>
<keyword evidence="2" id="KW-1185">Reference proteome</keyword>
<dbReference type="AlphaFoldDB" id="A0A1H4RNK7"/>
<sequence>MTNVDVILKEAVQIDGAVAALLVDYQSGMALGQAGDATVMNLDVAAAGNTDVVRAKMRTMESLGLNDTIDDILITLGQAYHLINLPKGHPGLFIYLVLDKQKANLAMARHKLATLSTQLEI</sequence>
<evidence type="ECO:0000313" key="1">
    <source>
        <dbReference type="EMBL" id="SEC33495.1"/>
    </source>
</evidence>
<evidence type="ECO:0000313" key="2">
    <source>
        <dbReference type="Proteomes" id="UP000198742"/>
    </source>
</evidence>
<dbReference type="RefSeq" id="WP_090969057.1">
    <property type="nucleotide sequence ID" value="NZ_FNRT01000002.1"/>
</dbReference>
<dbReference type="EMBL" id="FNRT01000002">
    <property type="protein sequence ID" value="SEC33495.1"/>
    <property type="molecule type" value="Genomic_DNA"/>
</dbReference>
<proteinExistence type="predicted"/>
<accession>A0A1H4RNK7</accession>
<evidence type="ECO:0008006" key="3">
    <source>
        <dbReference type="Google" id="ProtNLM"/>
    </source>
</evidence>
<dbReference type="OrthoDB" id="3781969at2"/>